<dbReference type="RefSeq" id="WP_196102383.1">
    <property type="nucleotide sequence ID" value="NZ_CP064942.1"/>
</dbReference>
<dbReference type="GO" id="GO:0043164">
    <property type="term" value="P:Gram-negative-bacterium-type cell wall biogenesis"/>
    <property type="evidence" value="ECO:0007669"/>
    <property type="project" value="TreeGrafter"/>
</dbReference>
<reference evidence="2 3" key="1">
    <citation type="submission" date="2020-11" db="EMBL/GenBank/DDBJ databases">
        <title>Description of Pontivivens ytuae sp. nov. isolated from deep sea sediment of Mariana Trench.</title>
        <authorList>
            <person name="Wang Z."/>
            <person name="Sun Q.-L."/>
            <person name="Xu X.-D."/>
            <person name="Tang Y.-Z."/>
            <person name="Zhang J."/>
        </authorList>
    </citation>
    <scope>NUCLEOTIDE SEQUENCE [LARGE SCALE GENOMIC DNA]</scope>
    <source>
        <strain evidence="2 3">MT2928</strain>
    </source>
</reference>
<dbReference type="GO" id="GO:0005886">
    <property type="term" value="C:plasma membrane"/>
    <property type="evidence" value="ECO:0007669"/>
    <property type="project" value="TreeGrafter"/>
</dbReference>
<dbReference type="AlphaFoldDB" id="A0A7S9LQ45"/>
<dbReference type="PANTHER" id="PTHR30336:SF4">
    <property type="entry name" value="ENVELOPE BIOGENESIS FACTOR ELYC"/>
    <property type="match status" value="1"/>
</dbReference>
<dbReference type="KEGG" id="poz:I0K15_15390"/>
<dbReference type="EMBL" id="CP064942">
    <property type="protein sequence ID" value="QPH53172.1"/>
    <property type="molecule type" value="Genomic_DNA"/>
</dbReference>
<proteinExistence type="predicted"/>
<name>A0A7S9LQ45_9RHOB</name>
<dbReference type="CDD" id="cd06259">
    <property type="entry name" value="YdcF-like"/>
    <property type="match status" value="1"/>
</dbReference>
<dbReference type="Pfam" id="PF02698">
    <property type="entry name" value="DUF218"/>
    <property type="match status" value="1"/>
</dbReference>
<evidence type="ECO:0000313" key="3">
    <source>
        <dbReference type="Proteomes" id="UP000594800"/>
    </source>
</evidence>
<accession>A0A7S9LQ45</accession>
<dbReference type="GO" id="GO:0000270">
    <property type="term" value="P:peptidoglycan metabolic process"/>
    <property type="evidence" value="ECO:0007669"/>
    <property type="project" value="TreeGrafter"/>
</dbReference>
<dbReference type="InterPro" id="IPR051599">
    <property type="entry name" value="Cell_Envelope_Assoc"/>
</dbReference>
<evidence type="ECO:0000259" key="1">
    <source>
        <dbReference type="Pfam" id="PF02698"/>
    </source>
</evidence>
<keyword evidence="3" id="KW-1185">Reference proteome</keyword>
<feature type="domain" description="DUF218" evidence="1">
    <location>
        <begin position="38"/>
        <end position="172"/>
    </location>
</feature>
<dbReference type="Proteomes" id="UP000594800">
    <property type="component" value="Chromosome"/>
</dbReference>
<gene>
    <name evidence="2" type="ORF">I0K15_15390</name>
</gene>
<dbReference type="Gene3D" id="3.40.50.620">
    <property type="entry name" value="HUPs"/>
    <property type="match status" value="1"/>
</dbReference>
<dbReference type="PANTHER" id="PTHR30336">
    <property type="entry name" value="INNER MEMBRANE PROTEIN, PROBABLE PERMEASE"/>
    <property type="match status" value="1"/>
</dbReference>
<dbReference type="InterPro" id="IPR014729">
    <property type="entry name" value="Rossmann-like_a/b/a_fold"/>
</dbReference>
<organism evidence="2 3">
    <name type="scientific">Pontivivens ytuae</name>
    <dbReference type="NCBI Taxonomy" id="2789856"/>
    <lineage>
        <taxon>Bacteria</taxon>
        <taxon>Pseudomonadati</taxon>
        <taxon>Pseudomonadota</taxon>
        <taxon>Alphaproteobacteria</taxon>
        <taxon>Rhodobacterales</taxon>
        <taxon>Paracoccaceae</taxon>
        <taxon>Pontivivens</taxon>
    </lineage>
</organism>
<protein>
    <submittedName>
        <fullName evidence="2">YdcF family protein</fullName>
    </submittedName>
</protein>
<evidence type="ECO:0000313" key="2">
    <source>
        <dbReference type="EMBL" id="QPH53172.1"/>
    </source>
</evidence>
<sequence length="195" mass="20960">MRVLLIAALLLPLVTSAVIALRAALIPRAGDPVPQAEIIVVLGGGVEDGALKGASTRRVRAAVEMLGPNQRLHFTGGLPDPISEAAAMARLAEELGVAPARISVESESRNTIQNALFSREDLAGRRLVLVSSGFHLPRAQLLFRTAGLDVVALRRAESAAPLRRAWSYLREGLSFWLNLGRVAAWRLGIIDYSRS</sequence>
<dbReference type="InterPro" id="IPR003848">
    <property type="entry name" value="DUF218"/>
</dbReference>